<dbReference type="VEuPathDB" id="FungiDB:RhiirA1_429858"/>
<dbReference type="OrthoDB" id="2408259at2759"/>
<comment type="caution">
    <text evidence="1">The sequence shown here is derived from an EMBL/GenBank/DDBJ whole genome shotgun (WGS) entry which is preliminary data.</text>
</comment>
<gene>
    <name evidence="1" type="ORF">RhiirA1_429858</name>
</gene>
<feature type="non-terminal residue" evidence="1">
    <location>
        <position position="1"/>
    </location>
</feature>
<evidence type="ECO:0000313" key="1">
    <source>
        <dbReference type="EMBL" id="PKC54564.1"/>
    </source>
</evidence>
<dbReference type="Proteomes" id="UP000232688">
    <property type="component" value="Unassembled WGS sequence"/>
</dbReference>
<proteinExistence type="predicted"/>
<dbReference type="EMBL" id="LLXH01003168">
    <property type="protein sequence ID" value="PKC54564.1"/>
    <property type="molecule type" value="Genomic_DNA"/>
</dbReference>
<sequence>NDLSSEEKMIIDKTNRIPCNGQIIKTNVLVDIGGKIGRSVLDFPAPLLRATYLQNHFSNVVQSESPPKTFKDFIKSVFTNMNPKILQNSKDKGKDVLSKDIYPSVDVGKVFGSKGYVDFYVNDKRHWAIELLRDRVKLNEHQQRLQRGGIYVIINIQNSKMKAPESEKHRRNDIYVICGENFESVQLVYPNGNKKDIRLLGKENLLGIF</sequence>
<accession>A0A2I1FI72</accession>
<reference evidence="1 2" key="1">
    <citation type="submission" date="2017-10" db="EMBL/GenBank/DDBJ databases">
        <title>Extensive intraspecific genome diversity in a model arbuscular mycorrhizal fungus.</title>
        <authorList>
            <person name="Chen E.C.H."/>
            <person name="Morin E."/>
            <person name="Baudet D."/>
            <person name="Noel J."/>
            <person name="Ndikumana S."/>
            <person name="Charron P."/>
            <person name="St-Onge C."/>
            <person name="Giorgi J."/>
            <person name="Grigoriev I.V."/>
            <person name="Roux C."/>
            <person name="Martin F.M."/>
            <person name="Corradi N."/>
        </authorList>
    </citation>
    <scope>NUCLEOTIDE SEQUENCE [LARGE SCALE GENOMIC DNA]</scope>
    <source>
        <strain evidence="1 2">A1</strain>
    </source>
</reference>
<organism evidence="1 2">
    <name type="scientific">Rhizophagus irregularis</name>
    <dbReference type="NCBI Taxonomy" id="588596"/>
    <lineage>
        <taxon>Eukaryota</taxon>
        <taxon>Fungi</taxon>
        <taxon>Fungi incertae sedis</taxon>
        <taxon>Mucoromycota</taxon>
        <taxon>Glomeromycotina</taxon>
        <taxon>Glomeromycetes</taxon>
        <taxon>Glomerales</taxon>
        <taxon>Glomeraceae</taxon>
        <taxon>Rhizophagus</taxon>
    </lineage>
</organism>
<dbReference type="VEuPathDB" id="FungiDB:RhiirFUN_014861"/>
<evidence type="ECO:0000313" key="2">
    <source>
        <dbReference type="Proteomes" id="UP000232688"/>
    </source>
</evidence>
<reference evidence="1 2" key="2">
    <citation type="submission" date="2017-10" db="EMBL/GenBank/DDBJ databases">
        <title>Genome analyses suggest a sexual origin of heterokaryosis in a supposedly ancient asexual fungus.</title>
        <authorList>
            <person name="Corradi N."/>
            <person name="Sedzielewska K."/>
            <person name="Noel J."/>
            <person name="Charron P."/>
            <person name="Farinelli L."/>
            <person name="Marton T."/>
            <person name="Kruger M."/>
            <person name="Pelin A."/>
            <person name="Brachmann A."/>
            <person name="Corradi N."/>
        </authorList>
    </citation>
    <scope>NUCLEOTIDE SEQUENCE [LARGE SCALE GENOMIC DNA]</scope>
    <source>
        <strain evidence="1 2">A1</strain>
    </source>
</reference>
<dbReference type="VEuPathDB" id="FungiDB:FUN_021990"/>
<dbReference type="AlphaFoldDB" id="A0A2I1FI72"/>
<name>A0A2I1FI72_9GLOM</name>
<protein>
    <submittedName>
        <fullName evidence="1">Uncharacterized protein</fullName>
    </submittedName>
</protein>